<dbReference type="GO" id="GO:0005829">
    <property type="term" value="C:cytosol"/>
    <property type="evidence" value="ECO:0007669"/>
    <property type="project" value="TreeGrafter"/>
</dbReference>
<gene>
    <name evidence="2" type="ORF">NCTC13038_03172</name>
</gene>
<evidence type="ECO:0000256" key="1">
    <source>
        <dbReference type="ARBA" id="ARBA00022801"/>
    </source>
</evidence>
<dbReference type="Gene3D" id="3.40.630.10">
    <property type="entry name" value="Zn peptidases"/>
    <property type="match status" value="1"/>
</dbReference>
<sequence length="105" mass="12142">MAKHIPFKLILEKANHYQQDMTRFLRDMVAIPSESCDEKRVVQRIKKEMEKVGFDKVEIDPMGNILGYIGHGPRLVAMDAHIDTVGIGNIKNWNFDPYEAWRPTS</sequence>
<accession>A0A485BMH2</accession>
<reference evidence="2 3" key="1">
    <citation type="submission" date="2019-03" db="EMBL/GenBank/DDBJ databases">
        <authorList>
            <consortium name="Pathogen Informatics"/>
        </authorList>
    </citation>
    <scope>NUCLEOTIDE SEQUENCE [LARGE SCALE GENOMIC DNA]</scope>
    <source>
        <strain evidence="2 3">NCTC13038</strain>
    </source>
</reference>
<dbReference type="AlphaFoldDB" id="A0A485BMH2"/>
<dbReference type="EMBL" id="CAADJG010000002">
    <property type="protein sequence ID" value="VFS74234.1"/>
    <property type="molecule type" value="Genomic_DNA"/>
</dbReference>
<dbReference type="InterPro" id="IPR001160">
    <property type="entry name" value="Peptidase_M20C"/>
</dbReference>
<organism evidence="2 3">
    <name type="scientific">Raoultella terrigena</name>
    <name type="common">Klebsiella terrigena</name>
    <dbReference type="NCBI Taxonomy" id="577"/>
    <lineage>
        <taxon>Bacteria</taxon>
        <taxon>Pseudomonadati</taxon>
        <taxon>Pseudomonadota</taxon>
        <taxon>Gammaproteobacteria</taxon>
        <taxon>Enterobacterales</taxon>
        <taxon>Enterobacteriaceae</taxon>
        <taxon>Klebsiella/Raoultella group</taxon>
        <taxon>Raoultella</taxon>
    </lineage>
</organism>
<dbReference type="GO" id="GO:0070573">
    <property type="term" value="F:metallodipeptidase activity"/>
    <property type="evidence" value="ECO:0007669"/>
    <property type="project" value="TreeGrafter"/>
</dbReference>
<dbReference type="InterPro" id="IPR001261">
    <property type="entry name" value="ArgE/DapE_CS"/>
</dbReference>
<protein>
    <submittedName>
        <fullName evidence="2">Peptidase</fullName>
    </submittedName>
</protein>
<dbReference type="GO" id="GO:0006508">
    <property type="term" value="P:proteolysis"/>
    <property type="evidence" value="ECO:0007669"/>
    <property type="project" value="InterPro"/>
</dbReference>
<proteinExistence type="predicted"/>
<dbReference type="PANTHER" id="PTHR43501:SF1">
    <property type="entry name" value="CYTOSOL NON-SPECIFIC DIPEPTIDASE"/>
    <property type="match status" value="1"/>
</dbReference>
<evidence type="ECO:0000313" key="3">
    <source>
        <dbReference type="Proteomes" id="UP000332594"/>
    </source>
</evidence>
<dbReference type="PROSITE" id="PS00758">
    <property type="entry name" value="ARGE_DAPE_CPG2_1"/>
    <property type="match status" value="1"/>
</dbReference>
<dbReference type="Proteomes" id="UP000332594">
    <property type="component" value="Unassembled WGS sequence"/>
</dbReference>
<evidence type="ECO:0000313" key="2">
    <source>
        <dbReference type="EMBL" id="VFS74234.1"/>
    </source>
</evidence>
<keyword evidence="1" id="KW-0378">Hydrolase</keyword>
<dbReference type="PANTHER" id="PTHR43501">
    <property type="entry name" value="CYTOSOL NON-SPECIFIC DIPEPTIDASE"/>
    <property type="match status" value="1"/>
</dbReference>
<name>A0A485BMH2_RAOTE</name>
<dbReference type="SUPFAM" id="SSF53187">
    <property type="entry name" value="Zn-dependent exopeptidases"/>
    <property type="match status" value="1"/>
</dbReference>